<evidence type="ECO:0000313" key="1">
    <source>
        <dbReference type="EnsemblPlants" id="cds.evm.model.02.656"/>
    </source>
</evidence>
<dbReference type="PANTHER" id="PTHR33116:SF84">
    <property type="entry name" value="RNA-DIRECTED DNA POLYMERASE"/>
    <property type="match status" value="1"/>
</dbReference>
<sequence>MADVEVQRILDVSGFQKQDLPFKYLGVPICPKRISSTDCKSGRRVAWASACQPKSSGGLGFRCIADWNKAALYKYVWATAKKEDNIWVKWESTSGFQRPNVTASKERVFSAAIAALIYLIWANRNNRYWNGEIEN</sequence>
<keyword evidence="2" id="KW-1185">Reference proteome</keyword>
<dbReference type="Proteomes" id="UP000596661">
    <property type="component" value="Chromosome 2"/>
</dbReference>
<dbReference type="AlphaFoldDB" id="A0A803P1Z5"/>
<dbReference type="EMBL" id="UZAU01000128">
    <property type="status" value="NOT_ANNOTATED_CDS"/>
    <property type="molecule type" value="Genomic_DNA"/>
</dbReference>
<dbReference type="PANTHER" id="PTHR33116">
    <property type="entry name" value="REVERSE TRANSCRIPTASE ZINC-BINDING DOMAIN-CONTAINING PROTEIN-RELATED-RELATED"/>
    <property type="match status" value="1"/>
</dbReference>
<reference evidence="1" key="1">
    <citation type="submission" date="2018-11" db="EMBL/GenBank/DDBJ databases">
        <authorList>
            <person name="Grassa J C."/>
        </authorList>
    </citation>
    <scope>NUCLEOTIDE SEQUENCE [LARGE SCALE GENOMIC DNA]</scope>
</reference>
<dbReference type="Gramene" id="evm.model.02.656">
    <property type="protein sequence ID" value="cds.evm.model.02.656"/>
    <property type="gene ID" value="evm.TU.02.656"/>
</dbReference>
<organism evidence="1 2">
    <name type="scientific">Cannabis sativa</name>
    <name type="common">Hemp</name>
    <name type="synonym">Marijuana</name>
    <dbReference type="NCBI Taxonomy" id="3483"/>
    <lineage>
        <taxon>Eukaryota</taxon>
        <taxon>Viridiplantae</taxon>
        <taxon>Streptophyta</taxon>
        <taxon>Embryophyta</taxon>
        <taxon>Tracheophyta</taxon>
        <taxon>Spermatophyta</taxon>
        <taxon>Magnoliopsida</taxon>
        <taxon>eudicotyledons</taxon>
        <taxon>Gunneridae</taxon>
        <taxon>Pentapetalae</taxon>
        <taxon>rosids</taxon>
        <taxon>fabids</taxon>
        <taxon>Rosales</taxon>
        <taxon>Cannabaceae</taxon>
        <taxon>Cannabis</taxon>
    </lineage>
</organism>
<evidence type="ECO:0000313" key="2">
    <source>
        <dbReference type="Proteomes" id="UP000596661"/>
    </source>
</evidence>
<name>A0A803P1Z5_CANSA</name>
<protein>
    <submittedName>
        <fullName evidence="1">Uncharacterized protein</fullName>
    </submittedName>
</protein>
<dbReference type="EnsemblPlants" id="evm.model.02.656">
    <property type="protein sequence ID" value="cds.evm.model.02.656"/>
    <property type="gene ID" value="evm.TU.02.656"/>
</dbReference>
<accession>A0A803P1Z5</accession>
<reference evidence="1" key="2">
    <citation type="submission" date="2021-03" db="UniProtKB">
        <authorList>
            <consortium name="EnsemblPlants"/>
        </authorList>
    </citation>
    <scope>IDENTIFICATION</scope>
</reference>
<proteinExistence type="predicted"/>